<dbReference type="PANTHER" id="PTHR11430:SF79">
    <property type="entry name" value="EPIDIDYMAL-SPECIFIC LIPOCALIN-10"/>
    <property type="match status" value="1"/>
</dbReference>
<evidence type="ECO:0000256" key="1">
    <source>
        <dbReference type="ARBA" id="ARBA00006889"/>
    </source>
</evidence>
<sequence length="197" mass="21833">MGPGRLTCALVLALMLAMGSRPQEQLPRESHNLNWSKFSGFWYILAVASEGQRFLPGRDRRKLGASMVEVHKVGQLKVVLAFSRSQGCQSHTLILRKDRKKAMFRNTCAYEGPEPGEKDLGGVEGFHVLSTDYSYGVVYVRLGRAGRTSKTLLLFSRQNTSSFPSMKKFVDICEILELANGVTVLPKDASCAHTILP</sequence>
<dbReference type="Proteomes" id="UP000245341">
    <property type="component" value="Unplaced"/>
</dbReference>
<keyword evidence="3" id="KW-0732">Signal</keyword>
<reference evidence="6" key="1">
    <citation type="submission" date="2025-08" db="UniProtKB">
        <authorList>
            <consortium name="RefSeq"/>
        </authorList>
    </citation>
    <scope>IDENTIFICATION</scope>
    <source>
        <tissue evidence="6">Liver</tissue>
    </source>
</reference>
<dbReference type="InterPro" id="IPR022272">
    <property type="entry name" value="Lipocalin_CS"/>
</dbReference>
<dbReference type="SUPFAM" id="SSF50814">
    <property type="entry name" value="Lipocalins"/>
    <property type="match status" value="1"/>
</dbReference>
<gene>
    <name evidence="6" type="primary">LCN10</name>
</gene>
<feature type="chain" id="PRO_5028888992" evidence="3">
    <location>
        <begin position="23"/>
        <end position="197"/>
    </location>
</feature>
<dbReference type="KEGG" id="lww:102747013"/>
<dbReference type="Gene3D" id="2.40.128.20">
    <property type="match status" value="1"/>
</dbReference>
<protein>
    <submittedName>
        <fullName evidence="6">Epididymal-specific lipocalin-10</fullName>
    </submittedName>
</protein>
<dbReference type="InterPro" id="IPR000566">
    <property type="entry name" value="Lipocln_cytosolic_FA-bd_dom"/>
</dbReference>
<dbReference type="PROSITE" id="PS00213">
    <property type="entry name" value="LIPOCALIN"/>
    <property type="match status" value="1"/>
</dbReference>
<evidence type="ECO:0000313" key="5">
    <source>
        <dbReference type="Proteomes" id="UP000245341"/>
    </source>
</evidence>
<dbReference type="PANTHER" id="PTHR11430">
    <property type="entry name" value="LIPOCALIN"/>
    <property type="match status" value="1"/>
</dbReference>
<evidence type="ECO:0000313" key="6">
    <source>
        <dbReference type="RefSeq" id="XP_030896892.1"/>
    </source>
</evidence>
<dbReference type="GO" id="GO:0036094">
    <property type="term" value="F:small molecule binding"/>
    <property type="evidence" value="ECO:0007669"/>
    <property type="project" value="InterPro"/>
</dbReference>
<dbReference type="InterPro" id="IPR012674">
    <property type="entry name" value="Calycin"/>
</dbReference>
<feature type="signal peptide" evidence="3">
    <location>
        <begin position="1"/>
        <end position="22"/>
    </location>
</feature>
<accession>A0A7F8RTV1</accession>
<comment type="similarity">
    <text evidence="1 2">Belongs to the calycin superfamily. Lipocalin family.</text>
</comment>
<dbReference type="GeneID" id="102747013"/>
<dbReference type="AlphaFoldDB" id="A0A7F8RTV1"/>
<dbReference type="Pfam" id="PF00061">
    <property type="entry name" value="Lipocalin"/>
    <property type="match status" value="1"/>
</dbReference>
<proteinExistence type="inferred from homology"/>
<keyword evidence="5" id="KW-1185">Reference proteome</keyword>
<dbReference type="OrthoDB" id="9834950at2759"/>
<organism evidence="5 6">
    <name type="scientific">Leptonychotes weddellii</name>
    <name type="common">Weddell seal</name>
    <name type="synonym">Otaria weddellii</name>
    <dbReference type="NCBI Taxonomy" id="9713"/>
    <lineage>
        <taxon>Eukaryota</taxon>
        <taxon>Metazoa</taxon>
        <taxon>Chordata</taxon>
        <taxon>Craniata</taxon>
        <taxon>Vertebrata</taxon>
        <taxon>Euteleostomi</taxon>
        <taxon>Mammalia</taxon>
        <taxon>Eutheria</taxon>
        <taxon>Laurasiatheria</taxon>
        <taxon>Carnivora</taxon>
        <taxon>Caniformia</taxon>
        <taxon>Pinnipedia</taxon>
        <taxon>Phocidae</taxon>
        <taxon>Monachinae</taxon>
        <taxon>Lobodontini</taxon>
        <taxon>Leptonychotes</taxon>
    </lineage>
</organism>
<evidence type="ECO:0000256" key="2">
    <source>
        <dbReference type="RuleBase" id="RU003695"/>
    </source>
</evidence>
<evidence type="ECO:0000256" key="3">
    <source>
        <dbReference type="SAM" id="SignalP"/>
    </source>
</evidence>
<dbReference type="CTD" id="414332"/>
<dbReference type="InterPro" id="IPR002345">
    <property type="entry name" value="Lipocalin"/>
</dbReference>
<dbReference type="RefSeq" id="XP_030896892.1">
    <property type="nucleotide sequence ID" value="XM_031041032.1"/>
</dbReference>
<feature type="domain" description="Lipocalin/cytosolic fatty-acid binding" evidence="4">
    <location>
        <begin position="39"/>
        <end position="178"/>
    </location>
</feature>
<evidence type="ECO:0000259" key="4">
    <source>
        <dbReference type="Pfam" id="PF00061"/>
    </source>
</evidence>
<name>A0A7F8RTV1_LEPWE</name>